<dbReference type="Pfam" id="PF15018">
    <property type="entry name" value="InaF-motif"/>
    <property type="match status" value="1"/>
</dbReference>
<dbReference type="InterPro" id="IPR029162">
    <property type="entry name" value="InaF-motif"/>
</dbReference>
<dbReference type="PANTHER" id="PTHR34929:SF1">
    <property type="entry name" value="INAF MOTIF CONTAINING 2"/>
    <property type="match status" value="1"/>
</dbReference>
<keyword evidence="1" id="KW-0812">Transmembrane</keyword>
<dbReference type="EMBL" id="CADEBC010000525">
    <property type="protein sequence ID" value="CAB3245740.1"/>
    <property type="molecule type" value="Genomic_DNA"/>
</dbReference>
<dbReference type="OrthoDB" id="8113027at2759"/>
<sequence length="182" mass="20296">MSVCGQSGHTEEDSASEEIGVPFRDKTSDIYNQKPASKVVRVLTVLAYLLSVSLAAILLSVYYICVWKSPELPLSEPIELNARRGNRSDYGEADYAGKPFFFSGMLQELDHTSNSLQLLNPCGTPPAKRQYLELLLRKPNKKIHVLVIESKTSPLQINCHLISSDFTPFSLKSYNVPSIVYT</sequence>
<evidence type="ECO:0000313" key="2">
    <source>
        <dbReference type="EMBL" id="CAB3245740.1"/>
    </source>
</evidence>
<dbReference type="Proteomes" id="UP000494106">
    <property type="component" value="Unassembled WGS sequence"/>
</dbReference>
<dbReference type="PANTHER" id="PTHR34929">
    <property type="entry name" value="ZGC:153157"/>
    <property type="match status" value="1"/>
</dbReference>
<keyword evidence="1" id="KW-0472">Membrane</keyword>
<gene>
    <name evidence="2" type="ORF">APLA_LOCUS10572</name>
</gene>
<dbReference type="AlphaFoldDB" id="A0A8S1AKZ6"/>
<reference evidence="2 3" key="1">
    <citation type="submission" date="2020-04" db="EMBL/GenBank/DDBJ databases">
        <authorList>
            <person name="Wallbank WR R."/>
            <person name="Pardo Diaz C."/>
            <person name="Kozak K."/>
            <person name="Martin S."/>
            <person name="Jiggins C."/>
            <person name="Moest M."/>
            <person name="Warren A I."/>
            <person name="Byers J.R.P. K."/>
            <person name="Montejo-Kovacevich G."/>
            <person name="Yen C E."/>
        </authorList>
    </citation>
    <scope>NUCLEOTIDE SEQUENCE [LARGE SCALE GENOMIC DNA]</scope>
</reference>
<feature type="transmembrane region" description="Helical" evidence="1">
    <location>
        <begin position="42"/>
        <end position="64"/>
    </location>
</feature>
<proteinExistence type="predicted"/>
<evidence type="ECO:0000256" key="1">
    <source>
        <dbReference type="SAM" id="Phobius"/>
    </source>
</evidence>
<comment type="caution">
    <text evidence="2">The sequence shown here is derived from an EMBL/GenBank/DDBJ whole genome shotgun (WGS) entry which is preliminary data.</text>
</comment>
<protein>
    <submittedName>
        <fullName evidence="2">Uncharacterized protein</fullName>
    </submittedName>
</protein>
<accession>A0A8S1AKZ6</accession>
<keyword evidence="1" id="KW-1133">Transmembrane helix</keyword>
<name>A0A8S1AKZ6_ARCPL</name>
<evidence type="ECO:0000313" key="3">
    <source>
        <dbReference type="Proteomes" id="UP000494106"/>
    </source>
</evidence>
<keyword evidence="3" id="KW-1185">Reference proteome</keyword>
<organism evidence="2 3">
    <name type="scientific">Arctia plantaginis</name>
    <name type="common">Wood tiger moth</name>
    <name type="synonym">Phalaena plantaginis</name>
    <dbReference type="NCBI Taxonomy" id="874455"/>
    <lineage>
        <taxon>Eukaryota</taxon>
        <taxon>Metazoa</taxon>
        <taxon>Ecdysozoa</taxon>
        <taxon>Arthropoda</taxon>
        <taxon>Hexapoda</taxon>
        <taxon>Insecta</taxon>
        <taxon>Pterygota</taxon>
        <taxon>Neoptera</taxon>
        <taxon>Endopterygota</taxon>
        <taxon>Lepidoptera</taxon>
        <taxon>Glossata</taxon>
        <taxon>Ditrysia</taxon>
        <taxon>Noctuoidea</taxon>
        <taxon>Erebidae</taxon>
        <taxon>Arctiinae</taxon>
        <taxon>Arctia</taxon>
    </lineage>
</organism>